<organism evidence="2 3">
    <name type="scientific">Bacillus cereus</name>
    <dbReference type="NCBI Taxonomy" id="1396"/>
    <lineage>
        <taxon>Bacteria</taxon>
        <taxon>Bacillati</taxon>
        <taxon>Bacillota</taxon>
        <taxon>Bacilli</taxon>
        <taxon>Bacillales</taxon>
        <taxon>Bacillaceae</taxon>
        <taxon>Bacillus</taxon>
        <taxon>Bacillus cereus group</taxon>
    </lineage>
</organism>
<comment type="caution">
    <text evidence="2">The sequence shown here is derived from an EMBL/GenBank/DDBJ whole genome shotgun (WGS) entry which is preliminary data.</text>
</comment>
<dbReference type="EMBL" id="NTRR01000026">
    <property type="protein sequence ID" value="PFE13464.1"/>
    <property type="molecule type" value="Genomic_DNA"/>
</dbReference>
<keyword evidence="1" id="KW-1133">Transmembrane helix</keyword>
<gene>
    <name evidence="2" type="ORF">CN307_17930</name>
</gene>
<dbReference type="RefSeq" id="WP_001287332.1">
    <property type="nucleotide sequence ID" value="NZ_AP022989.1"/>
</dbReference>
<dbReference type="GeneID" id="92800286"/>
<evidence type="ECO:0000313" key="2">
    <source>
        <dbReference type="EMBL" id="PFE13464.1"/>
    </source>
</evidence>
<feature type="transmembrane region" description="Helical" evidence="1">
    <location>
        <begin position="7"/>
        <end position="30"/>
    </location>
</feature>
<proteinExistence type="predicted"/>
<keyword evidence="1" id="KW-0472">Membrane</keyword>
<dbReference type="InterPro" id="IPR025469">
    <property type="entry name" value="DUF4320"/>
</dbReference>
<protein>
    <submittedName>
        <fullName evidence="2">DUF4320 domain-containing protein</fullName>
    </submittedName>
</protein>
<sequence>MSEAIQYVLFFIALMAIIFFGAEFAGHTVYNTKANELSEYAVSLAEREGEFSPTVIEKVKKKLDDWNMDSDKWKMDYTKGKVDFNQPLNFKIEGEYEYKVFNLIQSGVGVKKVSISSTRSGLSQVYFRP</sequence>
<dbReference type="Proteomes" id="UP000220032">
    <property type="component" value="Unassembled WGS sequence"/>
</dbReference>
<accession>A0A1Y5YT42</accession>
<evidence type="ECO:0000313" key="3">
    <source>
        <dbReference type="Proteomes" id="UP000220032"/>
    </source>
</evidence>
<dbReference type="Pfam" id="PF14208">
    <property type="entry name" value="DUF4320"/>
    <property type="match status" value="1"/>
</dbReference>
<dbReference type="AlphaFoldDB" id="A0A1Y5YT42"/>
<keyword evidence="1" id="KW-0812">Transmembrane</keyword>
<name>A0A1Y5YT42_BACCE</name>
<evidence type="ECO:0000256" key="1">
    <source>
        <dbReference type="SAM" id="Phobius"/>
    </source>
</evidence>
<reference evidence="2 3" key="1">
    <citation type="submission" date="2017-09" db="EMBL/GenBank/DDBJ databases">
        <title>Large-scale bioinformatics analysis of Bacillus genomes uncovers conserved roles of natural products in bacterial physiology.</title>
        <authorList>
            <consortium name="Agbiome Team Llc"/>
            <person name="Bleich R.M."/>
            <person name="Grubbs K.J."/>
            <person name="Santa Maria K.C."/>
            <person name="Allen S.E."/>
            <person name="Farag S."/>
            <person name="Shank E.A."/>
            <person name="Bowers A."/>
        </authorList>
    </citation>
    <scope>NUCLEOTIDE SEQUENCE [LARGE SCALE GENOMIC DNA]</scope>
    <source>
        <strain evidence="2 3">AFS022681</strain>
    </source>
</reference>